<keyword evidence="4" id="KW-1185">Reference proteome</keyword>
<feature type="region of interest" description="Disordered" evidence="1">
    <location>
        <begin position="138"/>
        <end position="161"/>
    </location>
</feature>
<gene>
    <name evidence="3" type="ORF">GCM10023307_05140</name>
</gene>
<organism evidence="3 4">
    <name type="scientific">Lysobacter hankyongensis</name>
    <dbReference type="NCBI Taxonomy" id="1176535"/>
    <lineage>
        <taxon>Bacteria</taxon>
        <taxon>Pseudomonadati</taxon>
        <taxon>Pseudomonadota</taxon>
        <taxon>Gammaproteobacteria</taxon>
        <taxon>Lysobacterales</taxon>
        <taxon>Lysobacteraceae</taxon>
        <taxon>Lysobacter</taxon>
    </lineage>
</organism>
<evidence type="ECO:0008006" key="5">
    <source>
        <dbReference type="Google" id="ProtNLM"/>
    </source>
</evidence>
<keyword evidence="2" id="KW-0732">Signal</keyword>
<sequence length="301" mass="32736">MKSDIRAWCALVCIASALSAARAADTPAPLLRPYVEESRISAPKHAGSLLLTAAEHDVARRMSGVVLRYRDGNAPETTITFVIHPAGDEPEQKSLKAEFRALQTRLAEGAASAGHADYEVVDVSGVSVKLPPKRGNSTTIDLATGQPIPNPTPSSQNDVLYPQKPLRGQRMTTTYLDRGAGNDAPSRRSKYIYLFNRHMYFIRATVTNTGVLPNQELEKRSDEIIENIVSQIGIENIGRCGAMSMYVNDAATASIGQILHAMEEMGWRSCVESTTAATLTSSNDSSEVVTIRYEPADWSVQ</sequence>
<name>A0ABP9AQ41_9GAMM</name>
<dbReference type="RefSeq" id="WP_345301697.1">
    <property type="nucleotide sequence ID" value="NZ_BAABJE010000001.1"/>
</dbReference>
<evidence type="ECO:0000256" key="2">
    <source>
        <dbReference type="SAM" id="SignalP"/>
    </source>
</evidence>
<proteinExistence type="predicted"/>
<evidence type="ECO:0000313" key="3">
    <source>
        <dbReference type="EMBL" id="GAA4783448.1"/>
    </source>
</evidence>
<dbReference type="Proteomes" id="UP001499959">
    <property type="component" value="Unassembled WGS sequence"/>
</dbReference>
<feature type="signal peptide" evidence="2">
    <location>
        <begin position="1"/>
        <end position="23"/>
    </location>
</feature>
<dbReference type="EMBL" id="BAABJE010000001">
    <property type="protein sequence ID" value="GAA4783448.1"/>
    <property type="molecule type" value="Genomic_DNA"/>
</dbReference>
<protein>
    <recommendedName>
        <fullName evidence="5">DUF541 domain-containing protein</fullName>
    </recommendedName>
</protein>
<feature type="chain" id="PRO_5046223405" description="DUF541 domain-containing protein" evidence="2">
    <location>
        <begin position="24"/>
        <end position="301"/>
    </location>
</feature>
<evidence type="ECO:0000313" key="4">
    <source>
        <dbReference type="Proteomes" id="UP001499959"/>
    </source>
</evidence>
<reference evidence="4" key="1">
    <citation type="journal article" date="2019" name="Int. J. Syst. Evol. Microbiol.">
        <title>The Global Catalogue of Microorganisms (GCM) 10K type strain sequencing project: providing services to taxonomists for standard genome sequencing and annotation.</title>
        <authorList>
            <consortium name="The Broad Institute Genomics Platform"/>
            <consortium name="The Broad Institute Genome Sequencing Center for Infectious Disease"/>
            <person name="Wu L."/>
            <person name="Ma J."/>
        </authorList>
    </citation>
    <scope>NUCLEOTIDE SEQUENCE [LARGE SCALE GENOMIC DNA]</scope>
    <source>
        <strain evidence="4">JCM 18204</strain>
    </source>
</reference>
<comment type="caution">
    <text evidence="3">The sequence shown here is derived from an EMBL/GenBank/DDBJ whole genome shotgun (WGS) entry which is preliminary data.</text>
</comment>
<evidence type="ECO:0000256" key="1">
    <source>
        <dbReference type="SAM" id="MobiDB-lite"/>
    </source>
</evidence>
<accession>A0ABP9AQ41</accession>